<evidence type="ECO:0000313" key="3">
    <source>
        <dbReference type="EMBL" id="KAH7108686.1"/>
    </source>
</evidence>
<dbReference type="AlphaFoldDB" id="A0A9P9CX24"/>
<name>A0A9P9CX24_9HYPO</name>
<organism evidence="2 4">
    <name type="scientific">Dactylonectria macrodidyma</name>
    <dbReference type="NCBI Taxonomy" id="307937"/>
    <lineage>
        <taxon>Eukaryota</taxon>
        <taxon>Fungi</taxon>
        <taxon>Dikarya</taxon>
        <taxon>Ascomycota</taxon>
        <taxon>Pezizomycotina</taxon>
        <taxon>Sordariomycetes</taxon>
        <taxon>Hypocreomycetidae</taxon>
        <taxon>Hypocreales</taxon>
        <taxon>Nectriaceae</taxon>
        <taxon>Dactylonectria</taxon>
    </lineage>
</organism>
<feature type="compositionally biased region" description="Polar residues" evidence="1">
    <location>
        <begin position="353"/>
        <end position="371"/>
    </location>
</feature>
<reference evidence="2" key="1">
    <citation type="journal article" date="2021" name="Nat. Commun.">
        <title>Genetic determinants of endophytism in the Arabidopsis root mycobiome.</title>
        <authorList>
            <person name="Mesny F."/>
            <person name="Miyauchi S."/>
            <person name="Thiergart T."/>
            <person name="Pickel B."/>
            <person name="Atanasova L."/>
            <person name="Karlsson M."/>
            <person name="Huettel B."/>
            <person name="Barry K.W."/>
            <person name="Haridas S."/>
            <person name="Chen C."/>
            <person name="Bauer D."/>
            <person name="Andreopoulos W."/>
            <person name="Pangilinan J."/>
            <person name="LaButti K."/>
            <person name="Riley R."/>
            <person name="Lipzen A."/>
            <person name="Clum A."/>
            <person name="Drula E."/>
            <person name="Henrissat B."/>
            <person name="Kohler A."/>
            <person name="Grigoriev I.V."/>
            <person name="Martin F.M."/>
            <person name="Hacquard S."/>
        </authorList>
    </citation>
    <scope>NUCLEOTIDE SEQUENCE</scope>
    <source>
        <strain evidence="2">MPI-CAGE-AT-0147</strain>
    </source>
</reference>
<evidence type="ECO:0000313" key="2">
    <source>
        <dbReference type="EMBL" id="KAH7108651.1"/>
    </source>
</evidence>
<accession>A0A9P9CX24</accession>
<evidence type="ECO:0000313" key="4">
    <source>
        <dbReference type="Proteomes" id="UP000738349"/>
    </source>
</evidence>
<feature type="compositionally biased region" description="Acidic residues" evidence="1">
    <location>
        <begin position="395"/>
        <end position="407"/>
    </location>
</feature>
<dbReference type="OrthoDB" id="4845846at2759"/>
<dbReference type="EMBL" id="JAGMUV010000064">
    <property type="protein sequence ID" value="KAH7108651.1"/>
    <property type="molecule type" value="Genomic_DNA"/>
</dbReference>
<feature type="compositionally biased region" description="Basic residues" evidence="1">
    <location>
        <begin position="372"/>
        <end position="389"/>
    </location>
</feature>
<proteinExistence type="predicted"/>
<sequence length="897" mass="102370">MFSQNAKRGPFPDALIFQPVLRLRDAFPLDNYEYLKIYALQVDDISRHLRKNHDVLKSTRRHLNSLIRSLHLPNPDLLPARADGSTPHPHLALQVGAACKYCDLRSTSLEVLSRHLKKAHECEIRRAGSKRKYWLRDHIEERLTFQSWTAKDILRSWIVSTSDRQPERGSVNSGLLPQETSDPVKNFAQQLFTEERERLEKQSGVRRPFDGSAPTPSLMTNWMRRAGWHDLFSGACRKILVTLSEMPWTTGRPVWLGVYDGEVLHSPVGDERRLALIMAALDRLFDRCGETVRCTDVCVRRWLRGKFPDRPYKAPFELVIRPASERAYRKELKRCLCLWLRLLQLPPSTASNFGQTLSGRKSDQSTQTIRISHTKRIAPKNTKTKTKIAMKREEDNEEYSEDDDGSDAESFTVWSSNSQEIGPDDPAADVVLQFCYHMVTEDFEDGRSSSTMLVYFSAVRGLSTPSGDEYLRPHRFTPILSRLIYCARLIFLEALLPRFPHKYVGIASRPRYGQLKTLNAVRRERMCDGTLSPMGEFLSLLAYGNALQRCEGPVYHFHWSEDGDVLSWDGHSRLSMDSFRGLAREVLRSATLRCKRLMYDWEPADINLNNIRDKISTTTPGYSFVSDPANGLADAYLDLFLRACASPTDGLLKKHGQDQSTWDAKAAQAYLDGHDEFLKMLMVLFNLDGGQAARISELLTIEHCNTSSRLRGICIYGAKMFSITRHHKTRLSTNNEFQVARFFSKPVTMLAYRYLVYIRPVAYTILRKCFLHASEDTLLFAPASRSGSWTTKTFTEELRQFSKAVPGISFGIGVQLYRQLSIAITEKHVHRVAINFNRFDDVTNAAEEDVAFAWQSGHRPMQRYSTYGLDGAFPDQLQPALLRICQGLGRVACVPKD</sequence>
<dbReference type="EMBL" id="JAGMUV010000063">
    <property type="protein sequence ID" value="KAH7108686.1"/>
    <property type="molecule type" value="Genomic_DNA"/>
</dbReference>
<feature type="region of interest" description="Disordered" evidence="1">
    <location>
        <begin position="353"/>
        <end position="410"/>
    </location>
</feature>
<dbReference type="Proteomes" id="UP000738349">
    <property type="component" value="Unassembled WGS sequence"/>
</dbReference>
<dbReference type="Pfam" id="PF12013">
    <property type="entry name" value="OrsD"/>
    <property type="match status" value="1"/>
</dbReference>
<keyword evidence="4" id="KW-1185">Reference proteome</keyword>
<evidence type="ECO:0000256" key="1">
    <source>
        <dbReference type="SAM" id="MobiDB-lite"/>
    </source>
</evidence>
<dbReference type="InterPro" id="IPR022698">
    <property type="entry name" value="OrsD"/>
</dbReference>
<comment type="caution">
    <text evidence="2">The sequence shown here is derived from an EMBL/GenBank/DDBJ whole genome shotgun (WGS) entry which is preliminary data.</text>
</comment>
<protein>
    <submittedName>
        <fullName evidence="2">Uncharacterized protein</fullName>
    </submittedName>
</protein>
<gene>
    <name evidence="3" type="ORF">EDB81DRAFT_769401</name>
    <name evidence="2" type="ORF">EDB81DRAFT_769406</name>
</gene>